<evidence type="ECO:0000259" key="6">
    <source>
        <dbReference type="Pfam" id="PF01509"/>
    </source>
</evidence>
<evidence type="ECO:0000256" key="3">
    <source>
        <dbReference type="ARBA" id="ARBA00022694"/>
    </source>
</evidence>
<dbReference type="Pfam" id="PF16198">
    <property type="entry name" value="TruB_C_2"/>
    <property type="match status" value="1"/>
</dbReference>
<evidence type="ECO:0000256" key="5">
    <source>
        <dbReference type="SAM" id="MobiDB-lite"/>
    </source>
</evidence>
<keyword evidence="3" id="KW-0819">tRNA processing</keyword>
<feature type="domain" description="tRNA pseudouridylate synthase B C-terminal" evidence="7">
    <location>
        <begin position="496"/>
        <end position="539"/>
    </location>
</feature>
<comment type="caution">
    <text evidence="8">The sequence shown here is derived from an EMBL/GenBank/DDBJ whole genome shotgun (WGS) entry which is preliminary data.</text>
</comment>
<evidence type="ECO:0000313" key="8">
    <source>
        <dbReference type="EMBL" id="KAH7432571.1"/>
    </source>
</evidence>
<dbReference type="PANTHER" id="PTHR13767:SF2">
    <property type="entry name" value="PSEUDOURIDYLATE SYNTHASE TRUB1"/>
    <property type="match status" value="1"/>
</dbReference>
<keyword evidence="9" id="KW-1185">Reference proteome</keyword>
<dbReference type="AlphaFoldDB" id="A0A8T2U8J5"/>
<dbReference type="EMBL" id="CM035412">
    <property type="protein sequence ID" value="KAH7432570.1"/>
    <property type="molecule type" value="Genomic_DNA"/>
</dbReference>
<organism evidence="8 9">
    <name type="scientific">Ceratopteris richardii</name>
    <name type="common">Triangle waterfern</name>
    <dbReference type="NCBI Taxonomy" id="49495"/>
    <lineage>
        <taxon>Eukaryota</taxon>
        <taxon>Viridiplantae</taxon>
        <taxon>Streptophyta</taxon>
        <taxon>Embryophyta</taxon>
        <taxon>Tracheophyta</taxon>
        <taxon>Polypodiopsida</taxon>
        <taxon>Polypodiidae</taxon>
        <taxon>Polypodiales</taxon>
        <taxon>Pteridineae</taxon>
        <taxon>Pteridaceae</taxon>
        <taxon>Parkerioideae</taxon>
        <taxon>Ceratopteris</taxon>
    </lineage>
</organism>
<feature type="domain" description="Pseudouridine synthase II N-terminal" evidence="6">
    <location>
        <begin position="345"/>
        <end position="495"/>
    </location>
</feature>
<evidence type="ECO:0000259" key="7">
    <source>
        <dbReference type="Pfam" id="PF16198"/>
    </source>
</evidence>
<feature type="compositionally biased region" description="Low complexity" evidence="5">
    <location>
        <begin position="205"/>
        <end position="226"/>
    </location>
</feature>
<dbReference type="InterPro" id="IPR032819">
    <property type="entry name" value="TruB_C"/>
</dbReference>
<evidence type="ECO:0000256" key="2">
    <source>
        <dbReference type="ARBA" id="ARBA00012787"/>
    </source>
</evidence>
<dbReference type="GO" id="GO:0003723">
    <property type="term" value="F:RNA binding"/>
    <property type="evidence" value="ECO:0007669"/>
    <property type="project" value="InterPro"/>
</dbReference>
<dbReference type="GO" id="GO:1990481">
    <property type="term" value="P:mRNA pseudouridine synthesis"/>
    <property type="evidence" value="ECO:0007669"/>
    <property type="project" value="TreeGrafter"/>
</dbReference>
<feature type="region of interest" description="Disordered" evidence="5">
    <location>
        <begin position="196"/>
        <end position="287"/>
    </location>
</feature>
<evidence type="ECO:0000256" key="4">
    <source>
        <dbReference type="ARBA" id="ARBA00023235"/>
    </source>
</evidence>
<dbReference type="GO" id="GO:0005634">
    <property type="term" value="C:nucleus"/>
    <property type="evidence" value="ECO:0007669"/>
    <property type="project" value="TreeGrafter"/>
</dbReference>
<dbReference type="SUPFAM" id="SSF55120">
    <property type="entry name" value="Pseudouridine synthase"/>
    <property type="match status" value="1"/>
</dbReference>
<protein>
    <recommendedName>
        <fullName evidence="2">tRNA pseudouridine(55) synthase</fullName>
        <ecNumber evidence="2">5.4.99.25</ecNumber>
    </recommendedName>
</protein>
<name>A0A8T2U8J5_CERRI</name>
<dbReference type="OMA" id="AGWINPS"/>
<dbReference type="PANTHER" id="PTHR13767">
    <property type="entry name" value="TRNA-PSEUDOURIDINE SYNTHASE"/>
    <property type="match status" value="1"/>
</dbReference>
<dbReference type="NCBIfam" id="TIGR00431">
    <property type="entry name" value="TruB"/>
    <property type="match status" value="1"/>
</dbReference>
<dbReference type="InterPro" id="IPR020103">
    <property type="entry name" value="PsdUridine_synth_cat_dom_sf"/>
</dbReference>
<dbReference type="GO" id="GO:0006400">
    <property type="term" value="P:tRNA modification"/>
    <property type="evidence" value="ECO:0007669"/>
    <property type="project" value="TreeGrafter"/>
</dbReference>
<dbReference type="Gene3D" id="3.30.2350.10">
    <property type="entry name" value="Pseudouridine synthase"/>
    <property type="match status" value="1"/>
</dbReference>
<feature type="compositionally biased region" description="Low complexity" evidence="5">
    <location>
        <begin position="163"/>
        <end position="172"/>
    </location>
</feature>
<dbReference type="CDD" id="cd02573">
    <property type="entry name" value="PseudoU_synth_EcTruB"/>
    <property type="match status" value="1"/>
</dbReference>
<proteinExistence type="inferred from homology"/>
<dbReference type="HAMAP" id="MF_01080">
    <property type="entry name" value="TruB_bact"/>
    <property type="match status" value="1"/>
</dbReference>
<dbReference type="EC" id="5.4.99.25" evidence="2"/>
<dbReference type="GO" id="GO:0160148">
    <property type="term" value="F:tRNA pseudouridine(55) synthase activity"/>
    <property type="evidence" value="ECO:0007669"/>
    <property type="project" value="UniProtKB-EC"/>
</dbReference>
<reference evidence="8" key="1">
    <citation type="submission" date="2021-08" db="EMBL/GenBank/DDBJ databases">
        <title>WGS assembly of Ceratopteris richardii.</title>
        <authorList>
            <person name="Marchant D.B."/>
            <person name="Chen G."/>
            <person name="Jenkins J."/>
            <person name="Shu S."/>
            <person name="Leebens-Mack J."/>
            <person name="Grimwood J."/>
            <person name="Schmutz J."/>
            <person name="Soltis P."/>
            <person name="Soltis D."/>
            <person name="Chen Z.-H."/>
        </authorList>
    </citation>
    <scope>NUCLEOTIDE SEQUENCE</scope>
    <source>
        <strain evidence="8">Whitten #5841</strain>
        <tissue evidence="8">Leaf</tissue>
    </source>
</reference>
<dbReference type="OrthoDB" id="9995526at2759"/>
<accession>A0A8T2U8J5</accession>
<evidence type="ECO:0000256" key="1">
    <source>
        <dbReference type="ARBA" id="ARBA00008999"/>
    </source>
</evidence>
<evidence type="ECO:0000313" key="9">
    <source>
        <dbReference type="Proteomes" id="UP000825935"/>
    </source>
</evidence>
<gene>
    <name evidence="8" type="ORF">KP509_07G028400</name>
</gene>
<comment type="similarity">
    <text evidence="1">Belongs to the pseudouridine synthase TruB family.</text>
</comment>
<dbReference type="Pfam" id="PF01509">
    <property type="entry name" value="TruB_N"/>
    <property type="match status" value="1"/>
</dbReference>
<dbReference type="EMBL" id="CM035412">
    <property type="protein sequence ID" value="KAH7432571.1"/>
    <property type="molecule type" value="Genomic_DNA"/>
</dbReference>
<dbReference type="FunFam" id="3.30.2350.10:FF:000012">
    <property type="entry name" value="tRNA pseudouridine synthase B"/>
    <property type="match status" value="1"/>
</dbReference>
<dbReference type="Proteomes" id="UP000825935">
    <property type="component" value="Chromosome 7"/>
</dbReference>
<dbReference type="InterPro" id="IPR014780">
    <property type="entry name" value="tRNA_psdUridine_synth_TruB"/>
</dbReference>
<keyword evidence="4" id="KW-0413">Isomerase</keyword>
<dbReference type="InterPro" id="IPR002501">
    <property type="entry name" value="PsdUridine_synth_N"/>
</dbReference>
<feature type="compositionally biased region" description="Polar residues" evidence="5">
    <location>
        <begin position="261"/>
        <end position="270"/>
    </location>
</feature>
<sequence>MAALFCMQDNLLRVATVNNAYLGNVHMRRTLGCLLGPRPNRAGCYNLSFAMNISATSVLLKRKVKYVSESESCDFSDTDENKYPPGKGYKVYEPRVVEFPSYAAMEEEKFWSELLAFPWQRGRTERFRRRLERKYFPKHCLDCMLLPEYRKKAAEASTLKKPSTVSSSSFSSRAGPAFPDDSVYRKLDYPAIAKALTPGAEGQESYRSQRSQPSSASRSVRTSTDSAESKLASSPAIRTIRSPLSGSPSAAPDIVHDEQPATINNNNASEISERRETSPSKEDGQFDLQHLENPKDDVNIQESSMPQVLTNGMVIPEMWATPTGTVILIDKPKGWTSFMVCAKIRSLVKVKKVGHAGTLDPMATGLLVVCVGAATKIVDRYQALSKVYTGTFRLGEATPSCDADSEVNERKPWTHITDAAIEDARKTFLGEIMQIPPMFSAIKVEGERLYEKARRGEQLDVPARRVTIYEFSVSRELNNRQEIKFYVRCSKGTYIRSLCADFARALGSCAHLTSLRRERIGKLCVDDAWIMEDLIDTYERQYKRP</sequence>
<feature type="compositionally biased region" description="Basic and acidic residues" evidence="5">
    <location>
        <begin position="271"/>
        <end position="287"/>
    </location>
</feature>
<feature type="region of interest" description="Disordered" evidence="5">
    <location>
        <begin position="156"/>
        <end position="175"/>
    </location>
</feature>